<evidence type="ECO:0000313" key="3">
    <source>
        <dbReference type="Proteomes" id="UP001064489"/>
    </source>
</evidence>
<gene>
    <name evidence="2" type="ORF">LWI28_013996</name>
</gene>
<evidence type="ECO:0000256" key="1">
    <source>
        <dbReference type="SAM" id="MobiDB-lite"/>
    </source>
</evidence>
<comment type="caution">
    <text evidence="2">The sequence shown here is derived from an EMBL/GenBank/DDBJ whole genome shotgun (WGS) entry which is preliminary data.</text>
</comment>
<feature type="compositionally biased region" description="Gly residues" evidence="1">
    <location>
        <begin position="47"/>
        <end position="61"/>
    </location>
</feature>
<sequence>MKVSQSSSKSFPNKERYDYHLYKEGSSTPSLVEVQRDNDKLARGNGPWEGRGGAGRGGAGGRCTNKTPNSRPLKASGPEINRCEDDLMKYIKFNGPNRGAENGPEGAGLECEIKDLSKKSVLGGPGIDFYVDLGGMDPFVWNEKKANLIASHLSHFSRQRTKKFFPSRVYKIKTMSGALGVNFSVLEEELADQIARRKEVVKGFESKSFNKISTSFKDSEARDMKGWDFENEIVKVLEKGMALGCDFYGKKKEMIKIMATRRIPGFESL</sequence>
<keyword evidence="3" id="KW-1185">Reference proteome</keyword>
<accession>A0AAD5P0F7</accession>
<reference evidence="2" key="1">
    <citation type="journal article" date="2022" name="Plant J.">
        <title>Strategies of tolerance reflected in two North American maple genomes.</title>
        <authorList>
            <person name="McEvoy S.L."/>
            <person name="Sezen U.U."/>
            <person name="Trouern-Trend A."/>
            <person name="McMahon S.M."/>
            <person name="Schaberg P.G."/>
            <person name="Yang J."/>
            <person name="Wegrzyn J.L."/>
            <person name="Swenson N.G."/>
        </authorList>
    </citation>
    <scope>NUCLEOTIDE SEQUENCE</scope>
    <source>
        <strain evidence="2">91603</strain>
    </source>
</reference>
<reference evidence="2" key="2">
    <citation type="submission" date="2023-02" db="EMBL/GenBank/DDBJ databases">
        <authorList>
            <person name="Swenson N.G."/>
            <person name="Wegrzyn J.L."/>
            <person name="Mcevoy S.L."/>
        </authorList>
    </citation>
    <scope>NUCLEOTIDE SEQUENCE</scope>
    <source>
        <strain evidence="2">91603</strain>
        <tissue evidence="2">Leaf</tissue>
    </source>
</reference>
<proteinExistence type="predicted"/>
<dbReference type="EMBL" id="JAJSOW010000003">
    <property type="protein sequence ID" value="KAI9195340.1"/>
    <property type="molecule type" value="Genomic_DNA"/>
</dbReference>
<dbReference type="AlphaFoldDB" id="A0AAD5P0F7"/>
<name>A0AAD5P0F7_ACENE</name>
<evidence type="ECO:0000313" key="2">
    <source>
        <dbReference type="EMBL" id="KAI9195340.1"/>
    </source>
</evidence>
<dbReference type="Proteomes" id="UP001064489">
    <property type="component" value="Chromosome 1"/>
</dbReference>
<organism evidence="2 3">
    <name type="scientific">Acer negundo</name>
    <name type="common">Box elder</name>
    <dbReference type="NCBI Taxonomy" id="4023"/>
    <lineage>
        <taxon>Eukaryota</taxon>
        <taxon>Viridiplantae</taxon>
        <taxon>Streptophyta</taxon>
        <taxon>Embryophyta</taxon>
        <taxon>Tracheophyta</taxon>
        <taxon>Spermatophyta</taxon>
        <taxon>Magnoliopsida</taxon>
        <taxon>eudicotyledons</taxon>
        <taxon>Gunneridae</taxon>
        <taxon>Pentapetalae</taxon>
        <taxon>rosids</taxon>
        <taxon>malvids</taxon>
        <taxon>Sapindales</taxon>
        <taxon>Sapindaceae</taxon>
        <taxon>Hippocastanoideae</taxon>
        <taxon>Acereae</taxon>
        <taxon>Acer</taxon>
    </lineage>
</organism>
<feature type="region of interest" description="Disordered" evidence="1">
    <location>
        <begin position="22"/>
        <end position="78"/>
    </location>
</feature>
<protein>
    <submittedName>
        <fullName evidence="2">Uncharacterized protein</fullName>
    </submittedName>
</protein>